<evidence type="ECO:0000313" key="3">
    <source>
        <dbReference type="Proteomes" id="UP000243887"/>
    </source>
</evidence>
<evidence type="ECO:0000259" key="1">
    <source>
        <dbReference type="PROSITE" id="PS51352"/>
    </source>
</evidence>
<dbReference type="InterPro" id="IPR013766">
    <property type="entry name" value="Thioredoxin_domain"/>
</dbReference>
<dbReference type="Proteomes" id="UP000243887">
    <property type="component" value="Unassembled WGS sequence"/>
</dbReference>
<keyword evidence="3" id="KW-1185">Reference proteome</keyword>
<dbReference type="EMBL" id="FORU01000002">
    <property type="protein sequence ID" value="SFI97103.1"/>
    <property type="molecule type" value="Genomic_DNA"/>
</dbReference>
<protein>
    <submittedName>
        <fullName evidence="2">Thiol-disulfide isomerase or thioredoxin</fullName>
    </submittedName>
</protein>
<dbReference type="SUPFAM" id="SSF52833">
    <property type="entry name" value="Thioredoxin-like"/>
    <property type="match status" value="1"/>
</dbReference>
<evidence type="ECO:0000313" key="2">
    <source>
        <dbReference type="EMBL" id="SFI97103.1"/>
    </source>
</evidence>
<sequence>MIRIGVSVICLLSLCIVSAQELTIKGTLRGFDEGAQVVLRDLESMEVVGTTELLNNEFSLSRFEKIDFPRTIHLSIGGETERRSDVFLFVENGENIAIHSQFENFEDNLRVENSKYYAVQQDFNSLTKELSDKRNELMQEYMQKYYGKPVDESVSESVSESYWGKDGSIGKIDSEVDNINKAYLLENANNYFSLSYIVRSFTRIEKPVLSEMYEKLDENLRVSKYGVFLKTYIDSRQMEEGMEYADFNFENKNDEKQKLSNYFDGRYLLVDFSTLYCGASQMSRPGLEKLSNMNKEKINVLTYYIDQDEEGFRNYIVDGVDNWNIIRNSDGRMNDALAQYIISGTPTYFLFNPEGVLIKKWSGYGEGTVDEIEGLIK</sequence>
<reference evidence="3" key="1">
    <citation type="submission" date="2016-10" db="EMBL/GenBank/DDBJ databases">
        <authorList>
            <person name="Varghese N."/>
            <person name="Submissions S."/>
        </authorList>
    </citation>
    <scope>NUCLEOTIDE SEQUENCE [LARGE SCALE GENOMIC DNA]</scope>
    <source>
        <strain evidence="3">DSM 26542</strain>
    </source>
</reference>
<dbReference type="PROSITE" id="PS51352">
    <property type="entry name" value="THIOREDOXIN_2"/>
    <property type="match status" value="1"/>
</dbReference>
<dbReference type="InterPro" id="IPR036249">
    <property type="entry name" value="Thioredoxin-like_sf"/>
</dbReference>
<dbReference type="OrthoDB" id="979391at2"/>
<accession>A0A1I3MJF4</accession>
<keyword evidence="2" id="KW-0413">Isomerase</keyword>
<name>A0A1I3MJF4_9FLAO</name>
<feature type="domain" description="Thioredoxin" evidence="1">
    <location>
        <begin position="238"/>
        <end position="377"/>
    </location>
</feature>
<organism evidence="2 3">
    <name type="scientific">Myroides guanonis</name>
    <dbReference type="NCBI Taxonomy" id="1150112"/>
    <lineage>
        <taxon>Bacteria</taxon>
        <taxon>Pseudomonadati</taxon>
        <taxon>Bacteroidota</taxon>
        <taxon>Flavobacteriia</taxon>
        <taxon>Flavobacteriales</taxon>
        <taxon>Flavobacteriaceae</taxon>
        <taxon>Myroides</taxon>
    </lineage>
</organism>
<dbReference type="Gene3D" id="3.40.30.10">
    <property type="entry name" value="Glutaredoxin"/>
    <property type="match status" value="1"/>
</dbReference>
<proteinExistence type="predicted"/>
<gene>
    <name evidence="2" type="ORF">SAMN04487893_102174</name>
</gene>
<dbReference type="AlphaFoldDB" id="A0A1I3MJF4"/>
<dbReference type="STRING" id="1150112.SAMN04487893_102174"/>
<dbReference type="GO" id="GO:0016853">
    <property type="term" value="F:isomerase activity"/>
    <property type="evidence" value="ECO:0007669"/>
    <property type="project" value="UniProtKB-KW"/>
</dbReference>
<dbReference type="RefSeq" id="WP_090677944.1">
    <property type="nucleotide sequence ID" value="NZ_FORU01000002.1"/>
</dbReference>